<evidence type="ECO:0000313" key="1">
    <source>
        <dbReference type="EMBL" id="GGU96165.1"/>
    </source>
</evidence>
<dbReference type="Proteomes" id="UP000654471">
    <property type="component" value="Unassembled WGS sequence"/>
</dbReference>
<name>A0ABQ2VLM6_9ACTN</name>
<evidence type="ECO:0000313" key="2">
    <source>
        <dbReference type="Proteomes" id="UP000654471"/>
    </source>
</evidence>
<sequence length="169" mass="17127">MGIRLATARCPGPSVKRLGWAVTVLLGGAAMTGPGPAPAVGPSPASPSLTVRARAARGGPAHCVLRAADGHPLLHCRLARLALTGAEVTARTPDGNVTVECARADLPGAVEVDLTAVSGRLFGVLPVQWDATLPLPFAAAPPVALTDVTATVDGFSVQGGRLQEVVQHR</sequence>
<gene>
    <name evidence="1" type="ORF">GCM10010211_74190</name>
</gene>
<proteinExistence type="predicted"/>
<comment type="caution">
    <text evidence="1">The sequence shown here is derived from an EMBL/GenBank/DDBJ whole genome shotgun (WGS) entry which is preliminary data.</text>
</comment>
<organism evidence="1 2">
    <name type="scientific">Streptomyces albospinus</name>
    <dbReference type="NCBI Taxonomy" id="285515"/>
    <lineage>
        <taxon>Bacteria</taxon>
        <taxon>Bacillati</taxon>
        <taxon>Actinomycetota</taxon>
        <taxon>Actinomycetes</taxon>
        <taxon>Kitasatosporales</taxon>
        <taxon>Streptomycetaceae</taxon>
        <taxon>Streptomyces</taxon>
    </lineage>
</organism>
<protein>
    <submittedName>
        <fullName evidence="1">Uncharacterized protein</fullName>
    </submittedName>
</protein>
<dbReference type="EMBL" id="BMRP01000051">
    <property type="protein sequence ID" value="GGU96165.1"/>
    <property type="molecule type" value="Genomic_DNA"/>
</dbReference>
<keyword evidence="2" id="KW-1185">Reference proteome</keyword>
<accession>A0ABQ2VLM6</accession>
<reference evidence="2" key="1">
    <citation type="journal article" date="2019" name="Int. J. Syst. Evol. Microbiol.">
        <title>The Global Catalogue of Microorganisms (GCM) 10K type strain sequencing project: providing services to taxonomists for standard genome sequencing and annotation.</title>
        <authorList>
            <consortium name="The Broad Institute Genomics Platform"/>
            <consortium name="The Broad Institute Genome Sequencing Center for Infectious Disease"/>
            <person name="Wu L."/>
            <person name="Ma J."/>
        </authorList>
    </citation>
    <scope>NUCLEOTIDE SEQUENCE [LARGE SCALE GENOMIC DNA]</scope>
    <source>
        <strain evidence="2">JCM 3399</strain>
    </source>
</reference>